<dbReference type="Proteomes" id="UP000704068">
    <property type="component" value="Unassembled WGS sequence"/>
</dbReference>
<dbReference type="EMBL" id="JABZGR010000018">
    <property type="protein sequence ID" value="MBF0970638.1"/>
    <property type="molecule type" value="Genomic_DNA"/>
</dbReference>
<evidence type="ECO:0000256" key="1">
    <source>
        <dbReference type="SAM" id="SignalP"/>
    </source>
</evidence>
<evidence type="ECO:0000313" key="3">
    <source>
        <dbReference type="Proteomes" id="UP000704068"/>
    </source>
</evidence>
<evidence type="ECO:0008006" key="4">
    <source>
        <dbReference type="Google" id="ProtNLM"/>
    </source>
</evidence>
<accession>A0A929RWK5</accession>
<reference evidence="2" key="1">
    <citation type="submission" date="2020-04" db="EMBL/GenBank/DDBJ databases">
        <title>Deep metagenomics examines the oral microbiome during advanced dental caries in children, revealing novel taxa and co-occurrences with host molecules.</title>
        <authorList>
            <person name="Baker J.L."/>
            <person name="Morton J.T."/>
            <person name="Dinis M."/>
            <person name="Alvarez R."/>
            <person name="Tran N.C."/>
            <person name="Knight R."/>
            <person name="Edlund A."/>
        </authorList>
    </citation>
    <scope>NUCLEOTIDE SEQUENCE</scope>
    <source>
        <strain evidence="2">JCVI_34_bin.1</strain>
    </source>
</reference>
<feature type="signal peptide" evidence="1">
    <location>
        <begin position="1"/>
        <end position="17"/>
    </location>
</feature>
<protein>
    <recommendedName>
        <fullName evidence="4">Tetratricopeptide repeat protein</fullName>
    </recommendedName>
</protein>
<proteinExistence type="predicted"/>
<organism evidence="2 3">
    <name type="scientific">Alloprevotella tannerae</name>
    <dbReference type="NCBI Taxonomy" id="76122"/>
    <lineage>
        <taxon>Bacteria</taxon>
        <taxon>Pseudomonadati</taxon>
        <taxon>Bacteroidota</taxon>
        <taxon>Bacteroidia</taxon>
        <taxon>Bacteroidales</taxon>
        <taxon>Prevotellaceae</taxon>
        <taxon>Alloprevotella</taxon>
    </lineage>
</organism>
<comment type="caution">
    <text evidence="2">The sequence shown here is derived from an EMBL/GenBank/DDBJ whole genome shotgun (WGS) entry which is preliminary data.</text>
</comment>
<name>A0A929RWK5_9BACT</name>
<keyword evidence="1" id="KW-0732">Signal</keyword>
<sequence>MKYLLCCLLSFCSVAFAANPLKPVHALLKAGRPLDALNAAKRLMADSALRDNPKLYVLGMDAAVAANSVENEKIYLHKAYDTLSFFQTAYDFFNCARRYDALTQKSNNKKLSRLLHDFYPNLLAGGLFMYEHKQYAEAIKLLQMADDVLDLPLWLQLSPNLPRQQRELIRNILVRSAFQEKKYDLVLHFTADSIQNAAYRQMAIEYRARTNAALGEIKAYVKDLQAGISDAGHHPYFFTHLFDHYLQHNQADAALRLSDSLLLVYPLQSQNRSAPPTAADSAFYLTLLSAKALAQINLHAYKDAIETCKAYRAIDSINVDIDFYFGTAYSNAAAAVDLPTSINSAAYKSAQAERRKLYVKAVPYLERYRKARPNEAKSWGPLLYNAYLSLNQGRKFAEVEQLLKAKLFSR</sequence>
<dbReference type="AlphaFoldDB" id="A0A929RWK5"/>
<dbReference type="RefSeq" id="WP_303764187.1">
    <property type="nucleotide sequence ID" value="NZ_JABZGR010000018.1"/>
</dbReference>
<gene>
    <name evidence="2" type="ORF">HXK21_06300</name>
</gene>
<feature type="chain" id="PRO_5037391259" description="Tetratricopeptide repeat protein" evidence="1">
    <location>
        <begin position="18"/>
        <end position="410"/>
    </location>
</feature>
<evidence type="ECO:0000313" key="2">
    <source>
        <dbReference type="EMBL" id="MBF0970638.1"/>
    </source>
</evidence>